<reference evidence="1" key="1">
    <citation type="submission" date="2020-04" db="EMBL/GenBank/DDBJ databases">
        <authorList>
            <person name="Alioto T."/>
            <person name="Alioto T."/>
            <person name="Gomez Garrido J."/>
        </authorList>
    </citation>
    <scope>NUCLEOTIDE SEQUENCE</scope>
    <source>
        <strain evidence="1">A484AB</strain>
    </source>
</reference>
<accession>A0A7D9L360</accession>
<dbReference type="EMBL" id="CACRXK020013069">
    <property type="protein sequence ID" value="CAB4024501.1"/>
    <property type="molecule type" value="Genomic_DNA"/>
</dbReference>
<dbReference type="AlphaFoldDB" id="A0A7D9L360"/>
<dbReference type="Gene3D" id="2.60.40.1510">
    <property type="entry name" value="ntegrin, alpha v. Chain A, domain 3"/>
    <property type="match status" value="1"/>
</dbReference>
<feature type="non-terminal residue" evidence="1">
    <location>
        <position position="78"/>
    </location>
</feature>
<comment type="caution">
    <text evidence="1">The sequence shown here is derived from an EMBL/GenBank/DDBJ whole genome shotgun (WGS) entry which is preliminary data.</text>
</comment>
<organism evidence="1 2">
    <name type="scientific">Paramuricea clavata</name>
    <name type="common">Red gorgonian</name>
    <name type="synonym">Violescent sea-whip</name>
    <dbReference type="NCBI Taxonomy" id="317549"/>
    <lineage>
        <taxon>Eukaryota</taxon>
        <taxon>Metazoa</taxon>
        <taxon>Cnidaria</taxon>
        <taxon>Anthozoa</taxon>
        <taxon>Octocorallia</taxon>
        <taxon>Malacalcyonacea</taxon>
        <taxon>Plexauridae</taxon>
        <taxon>Paramuricea</taxon>
    </lineage>
</organism>
<evidence type="ECO:0000313" key="2">
    <source>
        <dbReference type="Proteomes" id="UP001152795"/>
    </source>
</evidence>
<sequence>MKEITIGKTKVVTAVIYLSNQDEISYNPEVIITHDSSLQYEKITVLDKQFRIERRSPAVNATVSEIFRIQGPLDTNQE</sequence>
<proteinExistence type="predicted"/>
<keyword evidence="2" id="KW-1185">Reference proteome</keyword>
<gene>
    <name evidence="1" type="ORF">PACLA_8A023023</name>
</gene>
<dbReference type="Proteomes" id="UP001152795">
    <property type="component" value="Unassembled WGS sequence"/>
</dbReference>
<name>A0A7D9L360_PARCT</name>
<evidence type="ECO:0000313" key="1">
    <source>
        <dbReference type="EMBL" id="CAB4024501.1"/>
    </source>
</evidence>
<protein>
    <submittedName>
        <fullName evidence="1">Uncharacterized protein</fullName>
    </submittedName>
</protein>